<evidence type="ECO:0000256" key="4">
    <source>
        <dbReference type="ARBA" id="ARBA00022989"/>
    </source>
</evidence>
<evidence type="ECO:0008006" key="8">
    <source>
        <dbReference type="Google" id="ProtNLM"/>
    </source>
</evidence>
<sequence>MSSMRGWHRPTRVAIGLFIIVFGATVFFAVRERAPVEDPSLNEQLEPDAVMESTEAVVTQAKGDVRDMTVEAERQLTYEDGSTRLVTVRVAVERGEADRNFVITGKEAVIGQDNKTIELFGEVHLETVDGLEIDTEQAHYDEAENLLRMDGPVTFSRGRLSGSSVGGIYNEERALLRLLSQARVVMAMGPGGNVDATSDTASMSQNEDWILFERNVRIDQEGQLTAAETVLAYFDETTSTLKQVELRGGGSITSKDGHSAKFEEMQAQEIDLLYGDPGGVLRYASLRENASIRMKGEARETGQRVSGKLIDVSFGPDGELLTNLDVQGDVHVELPTESQRPVRRILAGVMSTVGNEEEGLTEAAFTNDVEYR</sequence>
<dbReference type="Pfam" id="PF06835">
    <property type="entry name" value="LptC"/>
    <property type="match status" value="1"/>
</dbReference>
<dbReference type="InterPro" id="IPR026265">
    <property type="entry name" value="LptC"/>
</dbReference>
<dbReference type="GO" id="GO:0030288">
    <property type="term" value="C:outer membrane-bounded periplasmic space"/>
    <property type="evidence" value="ECO:0007669"/>
    <property type="project" value="TreeGrafter"/>
</dbReference>
<dbReference type="PANTHER" id="PTHR37481:SF1">
    <property type="entry name" value="LIPOPOLYSACCHARIDE EXPORT SYSTEM PROTEIN LPTC"/>
    <property type="match status" value="1"/>
</dbReference>
<dbReference type="AlphaFoldDB" id="A0A381UAM6"/>
<evidence type="ECO:0000256" key="6">
    <source>
        <dbReference type="SAM" id="Phobius"/>
    </source>
</evidence>
<dbReference type="PANTHER" id="PTHR37481">
    <property type="entry name" value="LIPOPOLYSACCHARIDE EXPORT SYSTEM PROTEIN LPTC"/>
    <property type="match status" value="1"/>
</dbReference>
<dbReference type="NCBIfam" id="TIGR04409">
    <property type="entry name" value="LptC_YrbK"/>
    <property type="match status" value="1"/>
</dbReference>
<dbReference type="InterPro" id="IPR010664">
    <property type="entry name" value="LipoPS_assembly_LptC-rel"/>
</dbReference>
<proteinExistence type="predicted"/>
<gene>
    <name evidence="7" type="ORF">METZ01_LOCUS77261</name>
</gene>
<evidence type="ECO:0000256" key="3">
    <source>
        <dbReference type="ARBA" id="ARBA00022692"/>
    </source>
</evidence>
<feature type="transmembrane region" description="Helical" evidence="6">
    <location>
        <begin position="12"/>
        <end position="30"/>
    </location>
</feature>
<dbReference type="GO" id="GO:0005886">
    <property type="term" value="C:plasma membrane"/>
    <property type="evidence" value="ECO:0007669"/>
    <property type="project" value="InterPro"/>
</dbReference>
<dbReference type="EMBL" id="UINC01005925">
    <property type="protein sequence ID" value="SVA24407.1"/>
    <property type="molecule type" value="Genomic_DNA"/>
</dbReference>
<keyword evidence="4 6" id="KW-1133">Transmembrane helix</keyword>
<reference evidence="7" key="1">
    <citation type="submission" date="2018-05" db="EMBL/GenBank/DDBJ databases">
        <authorList>
            <person name="Lanie J.A."/>
            <person name="Ng W.-L."/>
            <person name="Kazmierczak K.M."/>
            <person name="Andrzejewski T.M."/>
            <person name="Davidsen T.M."/>
            <person name="Wayne K.J."/>
            <person name="Tettelin H."/>
            <person name="Glass J.I."/>
            <person name="Rusch D."/>
            <person name="Podicherti R."/>
            <person name="Tsui H.-C.T."/>
            <person name="Winkler M.E."/>
        </authorList>
    </citation>
    <scope>NUCLEOTIDE SEQUENCE</scope>
</reference>
<dbReference type="InterPro" id="IPR052363">
    <property type="entry name" value="LPS_export_LptC"/>
</dbReference>
<name>A0A381UAM6_9ZZZZ</name>
<evidence type="ECO:0000313" key="7">
    <source>
        <dbReference type="EMBL" id="SVA24407.1"/>
    </source>
</evidence>
<protein>
    <recommendedName>
        <fullName evidence="8">LPS export ABC transporter periplasmic protein LptC</fullName>
    </recommendedName>
</protein>
<evidence type="ECO:0000256" key="1">
    <source>
        <dbReference type="ARBA" id="ARBA00022475"/>
    </source>
</evidence>
<dbReference type="GO" id="GO:0017089">
    <property type="term" value="F:glycolipid transfer activity"/>
    <property type="evidence" value="ECO:0007669"/>
    <property type="project" value="TreeGrafter"/>
</dbReference>
<keyword evidence="2" id="KW-0997">Cell inner membrane</keyword>
<evidence type="ECO:0000256" key="2">
    <source>
        <dbReference type="ARBA" id="ARBA00022519"/>
    </source>
</evidence>
<organism evidence="7">
    <name type="scientific">marine metagenome</name>
    <dbReference type="NCBI Taxonomy" id="408172"/>
    <lineage>
        <taxon>unclassified sequences</taxon>
        <taxon>metagenomes</taxon>
        <taxon>ecological metagenomes</taxon>
    </lineage>
</organism>
<dbReference type="Gene3D" id="2.60.450.10">
    <property type="entry name" value="Lipopolysaccharide (LPS) transport protein A like domain"/>
    <property type="match status" value="1"/>
</dbReference>
<keyword evidence="1" id="KW-1003">Cell membrane</keyword>
<accession>A0A381UAM6</accession>
<keyword evidence="3 6" id="KW-0812">Transmembrane</keyword>
<evidence type="ECO:0000256" key="5">
    <source>
        <dbReference type="ARBA" id="ARBA00023136"/>
    </source>
</evidence>
<dbReference type="GO" id="GO:0015221">
    <property type="term" value="F:lipopolysaccharide transmembrane transporter activity"/>
    <property type="evidence" value="ECO:0007669"/>
    <property type="project" value="InterPro"/>
</dbReference>
<keyword evidence="5 6" id="KW-0472">Membrane</keyword>
<feature type="non-terminal residue" evidence="7">
    <location>
        <position position="372"/>
    </location>
</feature>